<dbReference type="AlphaFoldDB" id="A0A218XM62"/>
<gene>
    <name evidence="2" type="ORF">CDL15_Pgr012244</name>
</gene>
<feature type="transmembrane region" description="Helical" evidence="1">
    <location>
        <begin position="6"/>
        <end position="31"/>
    </location>
</feature>
<comment type="caution">
    <text evidence="2">The sequence shown here is derived from an EMBL/GenBank/DDBJ whole genome shotgun (WGS) entry which is preliminary data.</text>
</comment>
<sequence>MSPVSQLRWIIGPLCIIIFAAMTLYSSFLLAKCYRHPVPSTDLSGTGLSYKQLSNILVRVQQKSNPKENIIPGKCQRGVLGNSRMYWPPSSEDVIEQS</sequence>
<dbReference type="EMBL" id="MTKT01001111">
    <property type="protein sequence ID" value="OWM85994.1"/>
    <property type="molecule type" value="Genomic_DNA"/>
</dbReference>
<evidence type="ECO:0000313" key="3">
    <source>
        <dbReference type="Proteomes" id="UP000197138"/>
    </source>
</evidence>
<accession>A0A218XM62</accession>
<proteinExistence type="predicted"/>
<evidence type="ECO:0000313" key="2">
    <source>
        <dbReference type="EMBL" id="OWM85994.1"/>
    </source>
</evidence>
<reference evidence="3" key="1">
    <citation type="journal article" date="2017" name="Plant J.">
        <title>The pomegranate (Punica granatum L.) genome and the genomics of punicalagin biosynthesis.</title>
        <authorList>
            <person name="Qin G."/>
            <person name="Xu C."/>
            <person name="Ming R."/>
            <person name="Tang H."/>
            <person name="Guyot R."/>
            <person name="Kramer E.M."/>
            <person name="Hu Y."/>
            <person name="Yi X."/>
            <person name="Qi Y."/>
            <person name="Xu X."/>
            <person name="Gao Z."/>
            <person name="Pan H."/>
            <person name="Jian J."/>
            <person name="Tian Y."/>
            <person name="Yue Z."/>
            <person name="Xu Y."/>
        </authorList>
    </citation>
    <scope>NUCLEOTIDE SEQUENCE [LARGE SCALE GENOMIC DNA]</scope>
    <source>
        <strain evidence="3">cv. Dabenzi</strain>
    </source>
</reference>
<evidence type="ECO:0000256" key="1">
    <source>
        <dbReference type="SAM" id="Phobius"/>
    </source>
</evidence>
<dbReference type="Proteomes" id="UP000197138">
    <property type="component" value="Unassembled WGS sequence"/>
</dbReference>
<organism evidence="2 3">
    <name type="scientific">Punica granatum</name>
    <name type="common">Pomegranate</name>
    <dbReference type="NCBI Taxonomy" id="22663"/>
    <lineage>
        <taxon>Eukaryota</taxon>
        <taxon>Viridiplantae</taxon>
        <taxon>Streptophyta</taxon>
        <taxon>Embryophyta</taxon>
        <taxon>Tracheophyta</taxon>
        <taxon>Spermatophyta</taxon>
        <taxon>Magnoliopsida</taxon>
        <taxon>eudicotyledons</taxon>
        <taxon>Gunneridae</taxon>
        <taxon>Pentapetalae</taxon>
        <taxon>rosids</taxon>
        <taxon>malvids</taxon>
        <taxon>Myrtales</taxon>
        <taxon>Lythraceae</taxon>
        <taxon>Punica</taxon>
    </lineage>
</organism>
<keyword evidence="1" id="KW-0472">Membrane</keyword>
<name>A0A218XM62_PUNGR</name>
<protein>
    <submittedName>
        <fullName evidence="2">Uncharacterized protein</fullName>
    </submittedName>
</protein>
<keyword evidence="1" id="KW-1133">Transmembrane helix</keyword>
<keyword evidence="1" id="KW-0812">Transmembrane</keyword>